<dbReference type="SUPFAM" id="SSF101386">
    <property type="entry name" value="all-alpha NTP pyrophosphatases"/>
    <property type="match status" value="1"/>
</dbReference>
<evidence type="ECO:0000313" key="10">
    <source>
        <dbReference type="EMBL" id="RBP02669.1"/>
    </source>
</evidence>
<dbReference type="RefSeq" id="WP_113893269.1">
    <property type="nucleotide sequence ID" value="NZ_QNRK01000050.1"/>
</dbReference>
<dbReference type="GO" id="GO:0000105">
    <property type="term" value="P:L-histidine biosynthetic process"/>
    <property type="evidence" value="ECO:0007669"/>
    <property type="project" value="UniProtKB-UniRule"/>
</dbReference>
<evidence type="ECO:0000256" key="5">
    <source>
        <dbReference type="ARBA" id="ARBA00022741"/>
    </source>
</evidence>
<dbReference type="CDD" id="cd11534">
    <property type="entry name" value="NTP-PPase_HisIE_like"/>
    <property type="match status" value="1"/>
</dbReference>
<protein>
    <recommendedName>
        <fullName evidence="9">Phosphoribosyl-ATP pyrophosphatase</fullName>
        <shortName evidence="9">PRA-PH</shortName>
        <ecNumber evidence="9">3.6.1.31</ecNumber>
    </recommendedName>
</protein>
<comment type="pathway">
    <text evidence="2 9">Amino-acid biosynthesis; L-histidine biosynthesis; L-histidine from 5-phospho-alpha-D-ribose 1-diphosphate: step 2/9.</text>
</comment>
<keyword evidence="6 9" id="KW-0378">Hydrolase</keyword>
<dbReference type="HAMAP" id="MF_01020">
    <property type="entry name" value="HisE"/>
    <property type="match status" value="1"/>
</dbReference>
<keyword evidence="4 9" id="KW-0028">Amino-acid biosynthesis</keyword>
<evidence type="ECO:0000256" key="2">
    <source>
        <dbReference type="ARBA" id="ARBA00005204"/>
    </source>
</evidence>
<dbReference type="UniPathway" id="UPA00031">
    <property type="reaction ID" value="UER00007"/>
</dbReference>
<dbReference type="PANTHER" id="PTHR42945:SF1">
    <property type="entry name" value="HISTIDINE BIOSYNTHESIS BIFUNCTIONAL PROTEIN HIS7"/>
    <property type="match status" value="1"/>
</dbReference>
<evidence type="ECO:0000256" key="3">
    <source>
        <dbReference type="ARBA" id="ARBA00009392"/>
    </source>
</evidence>
<dbReference type="NCBIfam" id="TIGR03188">
    <property type="entry name" value="histidine_hisI"/>
    <property type="match status" value="1"/>
</dbReference>
<dbReference type="Proteomes" id="UP000253529">
    <property type="component" value="Unassembled WGS sequence"/>
</dbReference>
<evidence type="ECO:0000256" key="6">
    <source>
        <dbReference type="ARBA" id="ARBA00022801"/>
    </source>
</evidence>
<evidence type="ECO:0000256" key="9">
    <source>
        <dbReference type="HAMAP-Rule" id="MF_01020"/>
    </source>
</evidence>
<keyword evidence="8 9" id="KW-0368">Histidine biosynthesis</keyword>
<keyword evidence="7 9" id="KW-0067">ATP-binding</keyword>
<sequence length="104" mass="11388">MFTLDDLAEIVDRRADASAEKSYTRSLLEKGPTHCARKFGEEAIELTIAGAAGGEDSVRAEAADVLYHLLVLLRSRGVAFDSVVRELESRTRQSGHEEKAARKA</sequence>
<evidence type="ECO:0000256" key="1">
    <source>
        <dbReference type="ARBA" id="ARBA00001460"/>
    </source>
</evidence>
<proteinExistence type="inferred from homology"/>
<name>A0A366EMF3_9HYPH</name>
<dbReference type="GO" id="GO:0004636">
    <property type="term" value="F:phosphoribosyl-ATP diphosphatase activity"/>
    <property type="evidence" value="ECO:0007669"/>
    <property type="project" value="UniProtKB-UniRule"/>
</dbReference>
<dbReference type="Gene3D" id="1.10.287.1080">
    <property type="entry name" value="MazG-like"/>
    <property type="match status" value="1"/>
</dbReference>
<dbReference type="AlphaFoldDB" id="A0A366EMF3"/>
<evidence type="ECO:0000256" key="8">
    <source>
        <dbReference type="ARBA" id="ARBA00023102"/>
    </source>
</evidence>
<comment type="caution">
    <text evidence="10">The sequence shown here is derived from an EMBL/GenBank/DDBJ whole genome shotgun (WGS) entry which is preliminary data.</text>
</comment>
<dbReference type="InterPro" id="IPR008179">
    <property type="entry name" value="HisE"/>
</dbReference>
<evidence type="ECO:0000256" key="4">
    <source>
        <dbReference type="ARBA" id="ARBA00022605"/>
    </source>
</evidence>
<keyword evidence="5 9" id="KW-0547">Nucleotide-binding</keyword>
<dbReference type="NCBIfam" id="NF001613">
    <property type="entry name" value="PRK00400.1-5"/>
    <property type="match status" value="1"/>
</dbReference>
<comment type="subcellular location">
    <subcellularLocation>
        <location evidence="9">Cytoplasm</location>
    </subcellularLocation>
</comment>
<dbReference type="OrthoDB" id="9814738at2"/>
<evidence type="ECO:0000256" key="7">
    <source>
        <dbReference type="ARBA" id="ARBA00022840"/>
    </source>
</evidence>
<evidence type="ECO:0000313" key="11">
    <source>
        <dbReference type="Proteomes" id="UP000253529"/>
    </source>
</evidence>
<accession>A0A366EMF3</accession>
<organism evidence="10 11">
    <name type="scientific">Roseiarcus fermentans</name>
    <dbReference type="NCBI Taxonomy" id="1473586"/>
    <lineage>
        <taxon>Bacteria</taxon>
        <taxon>Pseudomonadati</taxon>
        <taxon>Pseudomonadota</taxon>
        <taxon>Alphaproteobacteria</taxon>
        <taxon>Hyphomicrobiales</taxon>
        <taxon>Roseiarcaceae</taxon>
        <taxon>Roseiarcus</taxon>
    </lineage>
</organism>
<dbReference type="InterPro" id="IPR021130">
    <property type="entry name" value="PRib-ATP_PPHydrolase-like"/>
</dbReference>
<comment type="catalytic activity">
    <reaction evidence="1 9">
        <text>1-(5-phospho-beta-D-ribosyl)-ATP + H2O = 1-(5-phospho-beta-D-ribosyl)-5'-AMP + diphosphate + H(+)</text>
        <dbReference type="Rhea" id="RHEA:22828"/>
        <dbReference type="ChEBI" id="CHEBI:15377"/>
        <dbReference type="ChEBI" id="CHEBI:15378"/>
        <dbReference type="ChEBI" id="CHEBI:33019"/>
        <dbReference type="ChEBI" id="CHEBI:59457"/>
        <dbReference type="ChEBI" id="CHEBI:73183"/>
        <dbReference type="EC" id="3.6.1.31"/>
    </reaction>
</comment>
<dbReference type="EMBL" id="QNRK01000050">
    <property type="protein sequence ID" value="RBP02669.1"/>
    <property type="molecule type" value="Genomic_DNA"/>
</dbReference>
<dbReference type="EC" id="3.6.1.31" evidence="9"/>
<keyword evidence="11" id="KW-1185">Reference proteome</keyword>
<dbReference type="PANTHER" id="PTHR42945">
    <property type="entry name" value="HISTIDINE BIOSYNTHESIS BIFUNCTIONAL PROTEIN"/>
    <property type="match status" value="1"/>
</dbReference>
<dbReference type="GO" id="GO:0005524">
    <property type="term" value="F:ATP binding"/>
    <property type="evidence" value="ECO:0007669"/>
    <property type="project" value="UniProtKB-KW"/>
</dbReference>
<comment type="similarity">
    <text evidence="3 9">Belongs to the PRA-PH family.</text>
</comment>
<dbReference type="Pfam" id="PF01503">
    <property type="entry name" value="PRA-PH"/>
    <property type="match status" value="1"/>
</dbReference>
<reference evidence="10 11" key="1">
    <citation type="submission" date="2018-06" db="EMBL/GenBank/DDBJ databases">
        <title>Genomic Encyclopedia of Type Strains, Phase IV (KMG-IV): sequencing the most valuable type-strain genomes for metagenomic binning, comparative biology and taxonomic classification.</title>
        <authorList>
            <person name="Goeker M."/>
        </authorList>
    </citation>
    <scope>NUCLEOTIDE SEQUENCE [LARGE SCALE GENOMIC DNA]</scope>
    <source>
        <strain evidence="10 11">DSM 24875</strain>
    </source>
</reference>
<dbReference type="GO" id="GO:0005737">
    <property type="term" value="C:cytoplasm"/>
    <property type="evidence" value="ECO:0007669"/>
    <property type="project" value="UniProtKB-SubCell"/>
</dbReference>
<keyword evidence="9" id="KW-0963">Cytoplasm</keyword>
<gene>
    <name evidence="9" type="primary">hisE</name>
    <name evidence="10" type="ORF">DFR50_1502</name>
</gene>